<evidence type="ECO:0000256" key="1">
    <source>
        <dbReference type="SAM" id="Phobius"/>
    </source>
</evidence>
<feature type="non-terminal residue" evidence="2">
    <location>
        <position position="62"/>
    </location>
</feature>
<sequence length="62" mass="6557">WPYFLTTLLSYVPTWARIGMVWTKSAGGPPAAAVFIVGLLRARAQARRAGRCCGAPGPLAAL</sequence>
<keyword evidence="1" id="KW-1133">Transmembrane helix</keyword>
<accession>A0A6J4HQ47</accession>
<dbReference type="EMBL" id="CADCTL010000077">
    <property type="protein sequence ID" value="CAA9228897.1"/>
    <property type="molecule type" value="Genomic_DNA"/>
</dbReference>
<proteinExistence type="predicted"/>
<keyword evidence="1" id="KW-0812">Transmembrane</keyword>
<organism evidence="2">
    <name type="scientific">uncultured Acetobacteraceae bacterium</name>
    <dbReference type="NCBI Taxonomy" id="169975"/>
    <lineage>
        <taxon>Bacteria</taxon>
        <taxon>Pseudomonadati</taxon>
        <taxon>Pseudomonadota</taxon>
        <taxon>Alphaproteobacteria</taxon>
        <taxon>Acetobacterales</taxon>
        <taxon>Acetobacteraceae</taxon>
        <taxon>environmental samples</taxon>
    </lineage>
</organism>
<feature type="transmembrane region" description="Helical" evidence="1">
    <location>
        <begin position="20"/>
        <end position="40"/>
    </location>
</feature>
<protein>
    <submittedName>
        <fullName evidence="2">Uncharacterized protein</fullName>
    </submittedName>
</protein>
<gene>
    <name evidence="2" type="ORF">AVDCRST_MAG04-1025</name>
</gene>
<reference evidence="2" key="1">
    <citation type="submission" date="2020-02" db="EMBL/GenBank/DDBJ databases">
        <authorList>
            <person name="Meier V. D."/>
        </authorList>
    </citation>
    <scope>NUCLEOTIDE SEQUENCE</scope>
    <source>
        <strain evidence="2">AVDCRST_MAG04</strain>
    </source>
</reference>
<name>A0A6J4HQ47_9PROT</name>
<keyword evidence="1" id="KW-0472">Membrane</keyword>
<dbReference type="AlphaFoldDB" id="A0A6J4HQ47"/>
<feature type="non-terminal residue" evidence="2">
    <location>
        <position position="1"/>
    </location>
</feature>
<evidence type="ECO:0000313" key="2">
    <source>
        <dbReference type="EMBL" id="CAA9228897.1"/>
    </source>
</evidence>